<keyword evidence="2" id="KW-0560">Oxidoreductase</keyword>
<dbReference type="KEGG" id="fng:JM64_03500"/>
<dbReference type="InterPro" id="IPR051019">
    <property type="entry name" value="VLCFA-Steroid_DH"/>
</dbReference>
<evidence type="ECO:0000256" key="2">
    <source>
        <dbReference type="ARBA" id="ARBA00023002"/>
    </source>
</evidence>
<dbReference type="Proteomes" id="UP000077096">
    <property type="component" value="Chromosome"/>
</dbReference>
<proteinExistence type="inferred from homology"/>
<protein>
    <submittedName>
        <fullName evidence="4">Short-chain dehydrogenase</fullName>
    </submittedName>
</protein>
<comment type="similarity">
    <text evidence="1 3">Belongs to the short-chain dehydrogenases/reductases (SDR) family.</text>
</comment>
<reference evidence="4 5" key="1">
    <citation type="submission" date="2014-08" db="EMBL/GenBank/DDBJ databases">
        <title>Fervidobacterium pennivorans DYC genome.</title>
        <authorList>
            <person name="Wushke S."/>
        </authorList>
    </citation>
    <scope>NUCLEOTIDE SEQUENCE [LARGE SCALE GENOMIC DNA]</scope>
    <source>
        <strain evidence="4 5">DYC</strain>
    </source>
</reference>
<dbReference type="Pfam" id="PF00106">
    <property type="entry name" value="adh_short"/>
    <property type="match status" value="1"/>
</dbReference>
<dbReference type="PRINTS" id="PR00081">
    <property type="entry name" value="GDHRDH"/>
</dbReference>
<dbReference type="SUPFAM" id="SSF51735">
    <property type="entry name" value="NAD(P)-binding Rossmann-fold domains"/>
    <property type="match status" value="1"/>
</dbReference>
<dbReference type="EMBL" id="CP011393">
    <property type="protein sequence ID" value="ANE41158.1"/>
    <property type="molecule type" value="Genomic_DNA"/>
</dbReference>
<organism evidence="4 5">
    <name type="scientific">Fervidobacterium pennivorans</name>
    <dbReference type="NCBI Taxonomy" id="93466"/>
    <lineage>
        <taxon>Bacteria</taxon>
        <taxon>Thermotogati</taxon>
        <taxon>Thermotogota</taxon>
        <taxon>Thermotogae</taxon>
        <taxon>Thermotogales</taxon>
        <taxon>Fervidobacteriaceae</taxon>
        <taxon>Fervidobacterium</taxon>
    </lineage>
</organism>
<evidence type="ECO:0000256" key="1">
    <source>
        <dbReference type="ARBA" id="ARBA00006484"/>
    </source>
</evidence>
<evidence type="ECO:0000256" key="3">
    <source>
        <dbReference type="RuleBase" id="RU000363"/>
    </source>
</evidence>
<dbReference type="AlphaFoldDB" id="A0A172T2D3"/>
<accession>A0A172T2D3</accession>
<evidence type="ECO:0000313" key="4">
    <source>
        <dbReference type="EMBL" id="ANE41158.1"/>
    </source>
</evidence>
<dbReference type="PIRSF" id="PIRSF000126">
    <property type="entry name" value="11-beta-HSD1"/>
    <property type="match status" value="1"/>
</dbReference>
<dbReference type="Gene3D" id="3.40.50.720">
    <property type="entry name" value="NAD(P)-binding Rossmann-like Domain"/>
    <property type="match status" value="1"/>
</dbReference>
<dbReference type="PATRIC" id="fig|93466.3.peg.754"/>
<dbReference type="PRINTS" id="PR00080">
    <property type="entry name" value="SDRFAMILY"/>
</dbReference>
<dbReference type="InterPro" id="IPR002347">
    <property type="entry name" value="SDR_fam"/>
</dbReference>
<dbReference type="PANTHER" id="PTHR43899">
    <property type="entry name" value="RH59310P"/>
    <property type="match status" value="1"/>
</dbReference>
<gene>
    <name evidence="4" type="ORF">JM64_03500</name>
</gene>
<dbReference type="OrthoDB" id="9808814at2"/>
<evidence type="ECO:0000313" key="5">
    <source>
        <dbReference type="Proteomes" id="UP000077096"/>
    </source>
</evidence>
<sequence length="256" mass="28519">MTKRYDLGIYRWALVTGASSGIGREFAFQLAKRGLNLILIGRNLTALTEVADEIHKISDSSVVILQADLTKDLDMVLDNTSRFSIDLLVNNAGFGLYGDFFSNSLDDYIQMIELNISALTKLTRYYGAEMAKRESGGIINVASVAGFFPIPHLAVYGATKAYVYNLSMSLWAELKVKNVHVLCVAPGPTETKFFERAKMETKGKLMTPEQVVAGALKAFESGKPLYIPGFGNKMTYYFVRKFFGDKFIAEFLAKYF</sequence>
<dbReference type="GO" id="GO:0016491">
    <property type="term" value="F:oxidoreductase activity"/>
    <property type="evidence" value="ECO:0007669"/>
    <property type="project" value="UniProtKB-KW"/>
</dbReference>
<dbReference type="InterPro" id="IPR036291">
    <property type="entry name" value="NAD(P)-bd_dom_sf"/>
</dbReference>
<name>A0A172T2D3_FERPE</name>
<dbReference type="PANTHER" id="PTHR43899:SF13">
    <property type="entry name" value="RH59310P"/>
    <property type="match status" value="1"/>
</dbReference>